<dbReference type="RefSeq" id="XP_066009205.1">
    <property type="nucleotide sequence ID" value="XM_066151643.1"/>
</dbReference>
<sequence>MHPLKGVYCSARHLESRPNTTRLADCVDEPSAPARASQIITDGEAAATRYDREASPMAHRTNSPLDKFSLGKLQD</sequence>
<keyword evidence="3" id="KW-1185">Reference proteome</keyword>
<comment type="caution">
    <text evidence="2">The sequence shown here is derived from an EMBL/GenBank/DDBJ whole genome shotgun (WGS) entry which is preliminary data.</text>
</comment>
<evidence type="ECO:0000313" key="2">
    <source>
        <dbReference type="EMBL" id="KAF4487213.1"/>
    </source>
</evidence>
<reference evidence="2 3" key="2">
    <citation type="submission" date="2020-04" db="EMBL/GenBank/DDBJ databases">
        <title>Genome sequencing and assembly of multiple isolates from the Colletotrichum gloeosporioides species complex.</title>
        <authorList>
            <person name="Gan P."/>
            <person name="Shirasu K."/>
        </authorList>
    </citation>
    <scope>NUCLEOTIDE SEQUENCE [LARGE SCALE GENOMIC DNA]</scope>
    <source>
        <strain evidence="2 3">Nara gc5</strain>
    </source>
</reference>
<dbReference type="EMBL" id="ANPB02000003">
    <property type="protein sequence ID" value="KAF4487213.1"/>
    <property type="molecule type" value="Genomic_DNA"/>
</dbReference>
<dbReference type="AlphaFoldDB" id="A0A7J6JBW5"/>
<evidence type="ECO:0000313" key="3">
    <source>
        <dbReference type="Proteomes" id="UP000011096"/>
    </source>
</evidence>
<name>A0A7J6JBW5_COLFN</name>
<dbReference type="InParanoid" id="A0A7J6JBW5"/>
<proteinExistence type="predicted"/>
<dbReference type="Proteomes" id="UP000011096">
    <property type="component" value="Unassembled WGS sequence"/>
</dbReference>
<dbReference type="GeneID" id="90979900"/>
<reference evidence="2 3" key="1">
    <citation type="submission" date="2012-08" db="EMBL/GenBank/DDBJ databases">
        <authorList>
            <person name="Gan P.H.P."/>
            <person name="Ikeda K."/>
            <person name="Irieda H."/>
            <person name="Narusaka M."/>
            <person name="O'Connell R.J."/>
            <person name="Narusaka Y."/>
            <person name="Takano Y."/>
            <person name="Kubo Y."/>
            <person name="Shirasu K."/>
        </authorList>
    </citation>
    <scope>NUCLEOTIDE SEQUENCE [LARGE SCALE GENOMIC DNA]</scope>
    <source>
        <strain evidence="2 3">Nara gc5</strain>
    </source>
</reference>
<protein>
    <submittedName>
        <fullName evidence="2">Uncharacterized protein</fullName>
    </submittedName>
</protein>
<accession>A0A7J6JBW5</accession>
<feature type="region of interest" description="Disordered" evidence="1">
    <location>
        <begin position="51"/>
        <end position="75"/>
    </location>
</feature>
<evidence type="ECO:0000256" key="1">
    <source>
        <dbReference type="SAM" id="MobiDB-lite"/>
    </source>
</evidence>
<organism evidence="2 3">
    <name type="scientific">Colletotrichum fructicola (strain Nara gc5)</name>
    <name type="common">Anthracnose fungus</name>
    <name type="synonym">Colletotrichum gloeosporioides (strain Nara gc5)</name>
    <dbReference type="NCBI Taxonomy" id="1213859"/>
    <lineage>
        <taxon>Eukaryota</taxon>
        <taxon>Fungi</taxon>
        <taxon>Dikarya</taxon>
        <taxon>Ascomycota</taxon>
        <taxon>Pezizomycotina</taxon>
        <taxon>Sordariomycetes</taxon>
        <taxon>Hypocreomycetidae</taxon>
        <taxon>Glomerellales</taxon>
        <taxon>Glomerellaceae</taxon>
        <taxon>Colletotrichum</taxon>
        <taxon>Colletotrichum gloeosporioides species complex</taxon>
    </lineage>
</organism>
<gene>
    <name evidence="2" type="ORF">CGGC5_v006052</name>
</gene>